<proteinExistence type="predicted"/>
<keyword evidence="2" id="KW-1185">Reference proteome</keyword>
<evidence type="ECO:0000313" key="1">
    <source>
        <dbReference type="EMBL" id="ETI69158.1"/>
    </source>
</evidence>
<accession>A0AB94IQB1</accession>
<reference evidence="1 2" key="1">
    <citation type="journal article" date="2014" name="Environ. Microbiol.">
        <title>The nitrate-ammonifying and nosZ-carrying bacterium Bacillus vireti is a potent source and sink for nitric and nitrous oxide under high nitrate conditions.</title>
        <authorList>
            <person name="Mania D."/>
            <person name="Heylen K."/>
            <person name="van Spanning R.J."/>
            <person name="Frostegard A."/>
        </authorList>
    </citation>
    <scope>NUCLEOTIDE SEQUENCE [LARGE SCALE GENOMIC DNA]</scope>
    <source>
        <strain evidence="1 2">LMG 21834</strain>
    </source>
</reference>
<protein>
    <recommendedName>
        <fullName evidence="3">Right handed beta helix domain-containing protein</fullName>
    </recommendedName>
</protein>
<dbReference type="EMBL" id="ALAN01000058">
    <property type="protein sequence ID" value="ETI69158.1"/>
    <property type="molecule type" value="Genomic_DNA"/>
</dbReference>
<gene>
    <name evidence="1" type="ORF">BAVI_08666</name>
</gene>
<dbReference type="AlphaFoldDB" id="A0AB94IQB1"/>
<dbReference type="RefSeq" id="WP_024027933.1">
    <property type="nucleotide sequence ID" value="NZ_ALAN01000058.1"/>
</dbReference>
<dbReference type="Proteomes" id="UP000018877">
    <property type="component" value="Unassembled WGS sequence"/>
</dbReference>
<organism evidence="1 2">
    <name type="scientific">Neobacillus vireti LMG 21834</name>
    <dbReference type="NCBI Taxonomy" id="1131730"/>
    <lineage>
        <taxon>Bacteria</taxon>
        <taxon>Bacillati</taxon>
        <taxon>Bacillota</taxon>
        <taxon>Bacilli</taxon>
        <taxon>Bacillales</taxon>
        <taxon>Bacillaceae</taxon>
        <taxon>Neobacillus</taxon>
    </lineage>
</organism>
<name>A0AB94IQB1_9BACI</name>
<evidence type="ECO:0008006" key="3">
    <source>
        <dbReference type="Google" id="ProtNLM"/>
    </source>
</evidence>
<comment type="caution">
    <text evidence="1">The sequence shown here is derived from an EMBL/GenBank/DDBJ whole genome shotgun (WGS) entry which is preliminary data.</text>
</comment>
<sequence length="90" mass="10079">MSGTAQLTVIHLNGNSFKRIHSDGIMINELENKDYTENLTISSNKFQDFAGFRILVENTKDFTIGKNLLDTASTKKSVSSRCLFAARNHL</sequence>
<evidence type="ECO:0000313" key="2">
    <source>
        <dbReference type="Proteomes" id="UP000018877"/>
    </source>
</evidence>